<evidence type="ECO:0000256" key="1">
    <source>
        <dbReference type="ARBA" id="ARBA00004370"/>
    </source>
</evidence>
<evidence type="ECO:0000259" key="8">
    <source>
        <dbReference type="PROSITE" id="PS50846"/>
    </source>
</evidence>
<evidence type="ECO:0000256" key="7">
    <source>
        <dbReference type="ARBA" id="ARBA00024045"/>
    </source>
</evidence>
<dbReference type="STRING" id="72664.V4MRV4"/>
<feature type="domain" description="HMA" evidence="8">
    <location>
        <begin position="40"/>
        <end position="103"/>
    </location>
</feature>
<evidence type="ECO:0000256" key="4">
    <source>
        <dbReference type="ARBA" id="ARBA00022723"/>
    </source>
</evidence>
<gene>
    <name evidence="9" type="ORF">EUTSA_v10008952mg</name>
</gene>
<dbReference type="AlphaFoldDB" id="V4MRV4"/>
<dbReference type="eggNOG" id="KOG1603">
    <property type="taxonomic scope" value="Eukaryota"/>
</dbReference>
<evidence type="ECO:0000313" key="9">
    <source>
        <dbReference type="EMBL" id="ESQ34486.1"/>
    </source>
</evidence>
<keyword evidence="6" id="KW-0449">Lipoprotein</keyword>
<dbReference type="PANTHER" id="PTHR22814:SF293">
    <property type="entry name" value="HEAVY METAL-ASSOCIATED ISOPRENYLATED PLANT PROTEIN 22"/>
    <property type="match status" value="1"/>
</dbReference>
<keyword evidence="6" id="KW-0636">Prenylation</keyword>
<dbReference type="GO" id="GO:0016020">
    <property type="term" value="C:membrane"/>
    <property type="evidence" value="ECO:0007669"/>
    <property type="project" value="UniProtKB-SubCell"/>
</dbReference>
<dbReference type="Gramene" id="ESQ34486">
    <property type="protein sequence ID" value="ESQ34486"/>
    <property type="gene ID" value="EUTSA_v10008952mg"/>
</dbReference>
<reference evidence="9 10" key="1">
    <citation type="journal article" date="2013" name="Front. Plant Sci.">
        <title>The Reference Genome of the Halophytic Plant Eutrema salsugineum.</title>
        <authorList>
            <person name="Yang R."/>
            <person name="Jarvis D.E."/>
            <person name="Chen H."/>
            <person name="Beilstein M.A."/>
            <person name="Grimwood J."/>
            <person name="Jenkins J."/>
            <person name="Shu S."/>
            <person name="Prochnik S."/>
            <person name="Xin M."/>
            <person name="Ma C."/>
            <person name="Schmutz J."/>
            <person name="Wing R.A."/>
            <person name="Mitchell-Olds T."/>
            <person name="Schumaker K.S."/>
            <person name="Wang X."/>
        </authorList>
    </citation>
    <scope>NUCLEOTIDE SEQUENCE [LARGE SCALE GENOMIC DNA]</scope>
</reference>
<keyword evidence="10" id="KW-1185">Reference proteome</keyword>
<dbReference type="PROSITE" id="PS50846">
    <property type="entry name" value="HMA_2"/>
    <property type="match status" value="1"/>
</dbReference>
<dbReference type="GO" id="GO:0006950">
    <property type="term" value="P:response to stress"/>
    <property type="evidence" value="ECO:0007669"/>
    <property type="project" value="UniProtKB-ARBA"/>
</dbReference>
<dbReference type="GO" id="GO:0046872">
    <property type="term" value="F:metal ion binding"/>
    <property type="evidence" value="ECO:0007669"/>
    <property type="project" value="UniProtKB-KW"/>
</dbReference>
<evidence type="ECO:0000256" key="2">
    <source>
        <dbReference type="ARBA" id="ARBA00022481"/>
    </source>
</evidence>
<dbReference type="SUPFAM" id="SSF55008">
    <property type="entry name" value="HMA, heavy metal-associated domain"/>
    <property type="match status" value="1"/>
</dbReference>
<dbReference type="FunFam" id="3.30.70.100:FF:000035">
    <property type="entry name" value="Heavy metal-associated isoprenylated plant protein 26"/>
    <property type="match status" value="1"/>
</dbReference>
<evidence type="ECO:0000256" key="6">
    <source>
        <dbReference type="ARBA" id="ARBA00023289"/>
    </source>
</evidence>
<proteinExistence type="inferred from homology"/>
<dbReference type="Gene3D" id="3.30.70.100">
    <property type="match status" value="1"/>
</dbReference>
<sequence>MAVATGELRTVNMGALDFLSDYLSDHFYVSIRKRKKHKVMQTVNIKVKIDCDGCERKIKNAVSSMKGAKSVEVNRKMNKVTVSGYVDPKKVLKRVQSTGKKKAELWPYVPYTMVAYPYAAGAYDKRAPPGFVRKSEQAQAQPGGTDDKLMSLFSDENPNACTVM</sequence>
<dbReference type="Pfam" id="PF00403">
    <property type="entry name" value="HMA"/>
    <property type="match status" value="1"/>
</dbReference>
<dbReference type="KEGG" id="eus:EUTSA_v10008952mg"/>
<dbReference type="OMA" id="CERRIRH"/>
<keyword evidence="4" id="KW-0479">Metal-binding</keyword>
<evidence type="ECO:0000256" key="5">
    <source>
        <dbReference type="ARBA" id="ARBA00023136"/>
    </source>
</evidence>
<dbReference type="InterPro" id="IPR036163">
    <property type="entry name" value="HMA_dom_sf"/>
</dbReference>
<dbReference type="EMBL" id="KI517683">
    <property type="protein sequence ID" value="ESQ34486.1"/>
    <property type="molecule type" value="Genomic_DNA"/>
</dbReference>
<evidence type="ECO:0000256" key="3">
    <source>
        <dbReference type="ARBA" id="ARBA00022539"/>
    </source>
</evidence>
<comment type="subcellular location">
    <subcellularLocation>
        <location evidence="1">Membrane</location>
    </subcellularLocation>
</comment>
<accession>V4MRV4</accession>
<dbReference type="Proteomes" id="UP000030689">
    <property type="component" value="Unassembled WGS sequence"/>
</dbReference>
<name>V4MRV4_EUTSA</name>
<dbReference type="PANTHER" id="PTHR22814">
    <property type="entry name" value="COPPER TRANSPORT PROTEIN ATOX1-RELATED"/>
    <property type="match status" value="1"/>
</dbReference>
<dbReference type="CDD" id="cd00371">
    <property type="entry name" value="HMA"/>
    <property type="match status" value="1"/>
</dbReference>
<keyword evidence="3" id="KW-0104">Cadmium</keyword>
<keyword evidence="5" id="KW-0472">Membrane</keyword>
<organism evidence="9 10">
    <name type="scientific">Eutrema salsugineum</name>
    <name type="common">Saltwater cress</name>
    <name type="synonym">Sisymbrium salsugineum</name>
    <dbReference type="NCBI Taxonomy" id="72664"/>
    <lineage>
        <taxon>Eukaryota</taxon>
        <taxon>Viridiplantae</taxon>
        <taxon>Streptophyta</taxon>
        <taxon>Embryophyta</taxon>
        <taxon>Tracheophyta</taxon>
        <taxon>Spermatophyta</taxon>
        <taxon>Magnoliopsida</taxon>
        <taxon>eudicotyledons</taxon>
        <taxon>Gunneridae</taxon>
        <taxon>Pentapetalae</taxon>
        <taxon>rosids</taxon>
        <taxon>malvids</taxon>
        <taxon>Brassicales</taxon>
        <taxon>Brassicaceae</taxon>
        <taxon>Eutremeae</taxon>
        <taxon>Eutrema</taxon>
    </lineage>
</organism>
<evidence type="ECO:0000313" key="10">
    <source>
        <dbReference type="Proteomes" id="UP000030689"/>
    </source>
</evidence>
<keyword evidence="2" id="KW-0488">Methylation</keyword>
<dbReference type="InterPro" id="IPR006121">
    <property type="entry name" value="HMA_dom"/>
</dbReference>
<comment type="similarity">
    <text evidence="7">Belongs to the HIPP family.</text>
</comment>
<protein>
    <recommendedName>
        <fullName evidence="8">HMA domain-containing protein</fullName>
    </recommendedName>
</protein>